<feature type="domain" description="BTB" evidence="1">
    <location>
        <begin position="36"/>
        <end position="110"/>
    </location>
</feature>
<dbReference type="AlphaFoldDB" id="A0A9P5MZY4"/>
<sequence length="387" mass="44831">MSSPTDSFLSTKRPRIHRSKSGAEIETYECPDLWFDDGNIIIRSILSNKNASIACKVHKSILASHSNAFHDLFDGPQTAFDVASDRYDGVPVMDLPDSPSEVNDFLKALYFPEETHCHLPISSPFFEGIWRGFPFKYEGILRLALKYDCEPLRDQMINVLRHAWPQYLIDWDFLQKRTEDLEVAYLRRECFDMSFAHPEPARTLRLAMDCNVVDILPVVFYDLMRVHEVIAANPWEIFRRADLSVLTAEDLRRLAHGRGNLRGKYLDDITYLQHDIRLDSCKRIPVSGKLFSGKQSPCHASLKKWWDTRLGVASGPSVRDPIRWLREEISLCDDIPQDEVCVGCIRAIKKYLERVREELWTSLPYFFGLTSLVSDNWGKEPEPKIWY</sequence>
<comment type="caution">
    <text evidence="2">The sequence shown here is derived from an EMBL/GenBank/DDBJ whole genome shotgun (WGS) entry which is preliminary data.</text>
</comment>
<dbReference type="EMBL" id="WHVB01000005">
    <property type="protein sequence ID" value="KAF8482877.1"/>
    <property type="molecule type" value="Genomic_DNA"/>
</dbReference>
<evidence type="ECO:0000313" key="3">
    <source>
        <dbReference type="Proteomes" id="UP000759537"/>
    </source>
</evidence>
<dbReference type="InterPro" id="IPR000210">
    <property type="entry name" value="BTB/POZ_dom"/>
</dbReference>
<protein>
    <recommendedName>
        <fullName evidence="1">BTB domain-containing protein</fullName>
    </recommendedName>
</protein>
<reference evidence="2" key="1">
    <citation type="submission" date="2019-10" db="EMBL/GenBank/DDBJ databases">
        <authorList>
            <consortium name="DOE Joint Genome Institute"/>
            <person name="Kuo A."/>
            <person name="Miyauchi S."/>
            <person name="Kiss E."/>
            <person name="Drula E."/>
            <person name="Kohler A."/>
            <person name="Sanchez-Garcia M."/>
            <person name="Andreopoulos B."/>
            <person name="Barry K.W."/>
            <person name="Bonito G."/>
            <person name="Buee M."/>
            <person name="Carver A."/>
            <person name="Chen C."/>
            <person name="Cichocki N."/>
            <person name="Clum A."/>
            <person name="Culley D."/>
            <person name="Crous P.W."/>
            <person name="Fauchery L."/>
            <person name="Girlanda M."/>
            <person name="Hayes R."/>
            <person name="Keri Z."/>
            <person name="LaButti K."/>
            <person name="Lipzen A."/>
            <person name="Lombard V."/>
            <person name="Magnuson J."/>
            <person name="Maillard F."/>
            <person name="Morin E."/>
            <person name="Murat C."/>
            <person name="Nolan M."/>
            <person name="Ohm R."/>
            <person name="Pangilinan J."/>
            <person name="Pereira M."/>
            <person name="Perotto S."/>
            <person name="Peter M."/>
            <person name="Riley R."/>
            <person name="Sitrit Y."/>
            <person name="Stielow B."/>
            <person name="Szollosi G."/>
            <person name="Zifcakova L."/>
            <person name="Stursova M."/>
            <person name="Spatafora J.W."/>
            <person name="Tedersoo L."/>
            <person name="Vaario L.-M."/>
            <person name="Yamada A."/>
            <person name="Yan M."/>
            <person name="Wang P."/>
            <person name="Xu J."/>
            <person name="Bruns T."/>
            <person name="Baldrian P."/>
            <person name="Vilgalys R."/>
            <person name="Henrissat B."/>
            <person name="Grigoriev I.V."/>
            <person name="Hibbett D."/>
            <person name="Nagy L.G."/>
            <person name="Martin F.M."/>
        </authorList>
    </citation>
    <scope>NUCLEOTIDE SEQUENCE</scope>
    <source>
        <strain evidence="2">Prilba</strain>
    </source>
</reference>
<dbReference type="Gene3D" id="3.30.710.10">
    <property type="entry name" value="Potassium Channel Kv1.1, Chain A"/>
    <property type="match status" value="1"/>
</dbReference>
<name>A0A9P5MZY4_9AGAM</name>
<accession>A0A9P5MZY4</accession>
<reference evidence="2" key="2">
    <citation type="journal article" date="2020" name="Nat. Commun.">
        <title>Large-scale genome sequencing of mycorrhizal fungi provides insights into the early evolution of symbiotic traits.</title>
        <authorList>
            <person name="Miyauchi S."/>
            <person name="Kiss E."/>
            <person name="Kuo A."/>
            <person name="Drula E."/>
            <person name="Kohler A."/>
            <person name="Sanchez-Garcia M."/>
            <person name="Morin E."/>
            <person name="Andreopoulos B."/>
            <person name="Barry K.W."/>
            <person name="Bonito G."/>
            <person name="Buee M."/>
            <person name="Carver A."/>
            <person name="Chen C."/>
            <person name="Cichocki N."/>
            <person name="Clum A."/>
            <person name="Culley D."/>
            <person name="Crous P.W."/>
            <person name="Fauchery L."/>
            <person name="Girlanda M."/>
            <person name="Hayes R.D."/>
            <person name="Keri Z."/>
            <person name="LaButti K."/>
            <person name="Lipzen A."/>
            <person name="Lombard V."/>
            <person name="Magnuson J."/>
            <person name="Maillard F."/>
            <person name="Murat C."/>
            <person name="Nolan M."/>
            <person name="Ohm R.A."/>
            <person name="Pangilinan J."/>
            <person name="Pereira M.F."/>
            <person name="Perotto S."/>
            <person name="Peter M."/>
            <person name="Pfister S."/>
            <person name="Riley R."/>
            <person name="Sitrit Y."/>
            <person name="Stielow J.B."/>
            <person name="Szollosi G."/>
            <person name="Zifcakova L."/>
            <person name="Stursova M."/>
            <person name="Spatafora J.W."/>
            <person name="Tedersoo L."/>
            <person name="Vaario L.M."/>
            <person name="Yamada A."/>
            <person name="Yan M."/>
            <person name="Wang P."/>
            <person name="Xu J."/>
            <person name="Bruns T."/>
            <person name="Baldrian P."/>
            <person name="Vilgalys R."/>
            <person name="Dunand C."/>
            <person name="Henrissat B."/>
            <person name="Grigoriev I.V."/>
            <person name="Hibbett D."/>
            <person name="Nagy L.G."/>
            <person name="Martin F.M."/>
        </authorList>
    </citation>
    <scope>NUCLEOTIDE SEQUENCE</scope>
    <source>
        <strain evidence="2">Prilba</strain>
    </source>
</reference>
<gene>
    <name evidence="2" type="ORF">DFH94DRAFT_730257</name>
</gene>
<evidence type="ECO:0000259" key="1">
    <source>
        <dbReference type="PROSITE" id="PS50097"/>
    </source>
</evidence>
<proteinExistence type="predicted"/>
<keyword evidence="3" id="KW-1185">Reference proteome</keyword>
<organism evidence="2 3">
    <name type="scientific">Russula ochroleuca</name>
    <dbReference type="NCBI Taxonomy" id="152965"/>
    <lineage>
        <taxon>Eukaryota</taxon>
        <taxon>Fungi</taxon>
        <taxon>Dikarya</taxon>
        <taxon>Basidiomycota</taxon>
        <taxon>Agaricomycotina</taxon>
        <taxon>Agaricomycetes</taxon>
        <taxon>Russulales</taxon>
        <taxon>Russulaceae</taxon>
        <taxon>Russula</taxon>
    </lineage>
</organism>
<evidence type="ECO:0000313" key="2">
    <source>
        <dbReference type="EMBL" id="KAF8482877.1"/>
    </source>
</evidence>
<dbReference type="PROSITE" id="PS50097">
    <property type="entry name" value="BTB"/>
    <property type="match status" value="1"/>
</dbReference>
<dbReference type="InterPro" id="IPR011333">
    <property type="entry name" value="SKP1/BTB/POZ_sf"/>
</dbReference>
<dbReference type="OrthoDB" id="2799068at2759"/>
<dbReference type="Proteomes" id="UP000759537">
    <property type="component" value="Unassembled WGS sequence"/>
</dbReference>